<evidence type="ECO:0000259" key="3">
    <source>
        <dbReference type="Pfam" id="PF00364"/>
    </source>
</evidence>
<dbReference type="InterPro" id="IPR006143">
    <property type="entry name" value="RND_pump_MFP"/>
</dbReference>
<dbReference type="Gene3D" id="2.40.50.100">
    <property type="match status" value="1"/>
</dbReference>
<dbReference type="PANTHER" id="PTHR30469">
    <property type="entry name" value="MULTIDRUG RESISTANCE PROTEIN MDTA"/>
    <property type="match status" value="1"/>
</dbReference>
<dbReference type="RefSeq" id="WP_382359564.1">
    <property type="nucleotide sequence ID" value="NZ_JBHTGR010000050.1"/>
</dbReference>
<dbReference type="Pfam" id="PF00364">
    <property type="entry name" value="Biotin_lipoyl"/>
    <property type="match status" value="1"/>
</dbReference>
<accession>A0ABW2UWJ8</accession>
<dbReference type="PROSITE" id="PS51257">
    <property type="entry name" value="PROKAR_LIPOPROTEIN"/>
    <property type="match status" value="1"/>
</dbReference>
<evidence type="ECO:0000313" key="5">
    <source>
        <dbReference type="EMBL" id="MFC7747600.1"/>
    </source>
</evidence>
<feature type="chain" id="PRO_5046400414" evidence="2">
    <location>
        <begin position="25"/>
        <end position="289"/>
    </location>
</feature>
<comment type="caution">
    <text evidence="5">The sequence shown here is derived from an EMBL/GenBank/DDBJ whole genome shotgun (WGS) entry which is preliminary data.</text>
</comment>
<comment type="similarity">
    <text evidence="1">Belongs to the membrane fusion protein (MFP) (TC 8.A.1) family.</text>
</comment>
<dbReference type="EMBL" id="JBHTGR010000050">
    <property type="protein sequence ID" value="MFC7747600.1"/>
    <property type="molecule type" value="Genomic_DNA"/>
</dbReference>
<feature type="signal peptide" evidence="2">
    <location>
        <begin position="1"/>
        <end position="24"/>
    </location>
</feature>
<dbReference type="InterPro" id="IPR000089">
    <property type="entry name" value="Biotin_lipoyl"/>
</dbReference>
<dbReference type="InterPro" id="IPR011053">
    <property type="entry name" value="Single_hybrid_motif"/>
</dbReference>
<gene>
    <name evidence="5" type="ORF">ACFQU8_10230</name>
</gene>
<evidence type="ECO:0000256" key="2">
    <source>
        <dbReference type="SAM" id="SignalP"/>
    </source>
</evidence>
<reference evidence="6" key="1">
    <citation type="journal article" date="2019" name="Int. J. Syst. Evol. Microbiol.">
        <title>The Global Catalogue of Microorganisms (GCM) 10K type strain sequencing project: providing services to taxonomists for standard genome sequencing and annotation.</title>
        <authorList>
            <consortium name="The Broad Institute Genomics Platform"/>
            <consortium name="The Broad Institute Genome Sequencing Center for Infectious Disease"/>
            <person name="Wu L."/>
            <person name="Ma J."/>
        </authorList>
    </citation>
    <scope>NUCLEOTIDE SEQUENCE [LARGE SCALE GENOMIC DNA]</scope>
    <source>
        <strain evidence="6">JCM 30234</strain>
    </source>
</reference>
<dbReference type="Proteomes" id="UP001596620">
    <property type="component" value="Unassembled WGS sequence"/>
</dbReference>
<organism evidence="5 6">
    <name type="scientific">Lentibacillus kimchii</name>
    <dbReference type="NCBI Taxonomy" id="1542911"/>
    <lineage>
        <taxon>Bacteria</taxon>
        <taxon>Bacillati</taxon>
        <taxon>Bacillota</taxon>
        <taxon>Bacilli</taxon>
        <taxon>Bacillales</taxon>
        <taxon>Bacillaceae</taxon>
        <taxon>Lentibacillus</taxon>
    </lineage>
</organism>
<feature type="domain" description="YknX-like C-terminal permuted SH3-like" evidence="4">
    <location>
        <begin position="215"/>
        <end position="282"/>
    </location>
</feature>
<proteinExistence type="inferred from homology"/>
<dbReference type="Pfam" id="PF25989">
    <property type="entry name" value="YknX_C"/>
    <property type="match status" value="1"/>
</dbReference>
<name>A0ABW2UWJ8_9BACI</name>
<dbReference type="InterPro" id="IPR058637">
    <property type="entry name" value="YknX-like_C"/>
</dbReference>
<sequence>MRKISVSIAVVLLIGILAACSQDAEDDDKDQEDQVTSVETAKVTADDLVINQSLYGRTKPDKTTPVMVQSPGEVTELNVADGDMVEEDDHLATIKSQAGEQTINARTDGEITNLNVQENDMASQEKPLMVIADFDPMTLSYTVTADEQQDLGTDDTYTAVIDGTEYDAAITSVGSMPDDTGLYPVKASVDNADGNILAGMISKLIVPKKKVSDSLIVPTEAVVTESGETFVYVVEDDKAVKKDVTVKESQSKKSAVKGDVKEGDQVVVNGLLTLSDGADVDVVQEGGNS</sequence>
<dbReference type="SUPFAM" id="SSF51230">
    <property type="entry name" value="Single hybrid motif"/>
    <property type="match status" value="1"/>
</dbReference>
<evidence type="ECO:0000256" key="1">
    <source>
        <dbReference type="ARBA" id="ARBA00009477"/>
    </source>
</evidence>
<evidence type="ECO:0000259" key="4">
    <source>
        <dbReference type="Pfam" id="PF25989"/>
    </source>
</evidence>
<keyword evidence="2" id="KW-0732">Signal</keyword>
<dbReference type="NCBIfam" id="TIGR01730">
    <property type="entry name" value="RND_mfp"/>
    <property type="match status" value="1"/>
</dbReference>
<protein>
    <submittedName>
        <fullName evidence="5">Efflux RND transporter periplasmic adaptor subunit</fullName>
    </submittedName>
</protein>
<feature type="domain" description="Lipoyl-binding" evidence="3">
    <location>
        <begin position="69"/>
        <end position="131"/>
    </location>
</feature>
<evidence type="ECO:0000313" key="6">
    <source>
        <dbReference type="Proteomes" id="UP001596620"/>
    </source>
</evidence>
<keyword evidence="6" id="KW-1185">Reference proteome</keyword>
<dbReference type="Gene3D" id="2.40.420.20">
    <property type="match status" value="1"/>
</dbReference>